<feature type="domain" description="CBM3" evidence="11">
    <location>
        <begin position="1073"/>
        <end position="1216"/>
    </location>
</feature>
<dbReference type="InterPro" id="IPR048758">
    <property type="entry name" value="CBM30"/>
</dbReference>
<keyword evidence="3 8" id="KW-0378">Hydrolase</keyword>
<dbReference type="InterPro" id="IPR003961">
    <property type="entry name" value="FN3_dom"/>
</dbReference>
<evidence type="ECO:0000256" key="8">
    <source>
        <dbReference type="PROSITE-ProRule" id="PRU10060"/>
    </source>
</evidence>
<dbReference type="SMART" id="SM00060">
    <property type="entry name" value="FN3"/>
    <property type="match status" value="1"/>
</dbReference>
<accession>A0ABW0LXD1</accession>
<evidence type="ECO:0000259" key="10">
    <source>
        <dbReference type="PROSITE" id="PS50853"/>
    </source>
</evidence>
<gene>
    <name evidence="12" type="ORF">ACFPPD_17225</name>
</gene>
<dbReference type="InterPro" id="IPR000772">
    <property type="entry name" value="Ricin_B_lectin"/>
</dbReference>
<feature type="active site" evidence="8">
    <location>
        <position position="715"/>
    </location>
</feature>
<proteinExistence type="inferred from homology"/>
<dbReference type="CDD" id="cd02850">
    <property type="entry name" value="E_set_Cellulase_N"/>
    <property type="match status" value="1"/>
</dbReference>
<name>A0ABW0LXD1_9BACL</name>
<dbReference type="SMART" id="SM01067">
    <property type="entry name" value="CBM_3"/>
    <property type="match status" value="1"/>
</dbReference>
<dbReference type="InterPro" id="IPR036966">
    <property type="entry name" value="CBM3_sf"/>
</dbReference>
<dbReference type="Pfam" id="PF03442">
    <property type="entry name" value="CBM_X2"/>
    <property type="match status" value="1"/>
</dbReference>
<dbReference type="Pfam" id="PF14200">
    <property type="entry name" value="RicinB_lectin_2"/>
    <property type="match status" value="2"/>
</dbReference>
<dbReference type="InterPro" id="IPR005102">
    <property type="entry name" value="Carbo-bd_X2"/>
</dbReference>
<dbReference type="InterPro" id="IPR008979">
    <property type="entry name" value="Galactose-bd-like_sf"/>
</dbReference>
<dbReference type="CDD" id="cd00063">
    <property type="entry name" value="FN3"/>
    <property type="match status" value="1"/>
</dbReference>
<dbReference type="InterPro" id="IPR004197">
    <property type="entry name" value="Cellulase_Ig-like"/>
</dbReference>
<organism evidence="12 13">
    <name type="scientific">Cohnella suwonensis</name>
    <dbReference type="NCBI Taxonomy" id="696072"/>
    <lineage>
        <taxon>Bacteria</taxon>
        <taxon>Bacillati</taxon>
        <taxon>Bacillota</taxon>
        <taxon>Bacilli</taxon>
        <taxon>Bacillales</taxon>
        <taxon>Paenibacillaceae</taxon>
        <taxon>Cohnella</taxon>
    </lineage>
</organism>
<dbReference type="InterPro" id="IPR008965">
    <property type="entry name" value="CBM2/CBM3_carb-bd_dom_sf"/>
</dbReference>
<feature type="active site" evidence="8">
    <location>
        <position position="706"/>
    </location>
</feature>
<evidence type="ECO:0000256" key="3">
    <source>
        <dbReference type="ARBA" id="ARBA00022801"/>
    </source>
</evidence>
<dbReference type="SMART" id="SM00458">
    <property type="entry name" value="RICIN"/>
    <property type="match status" value="1"/>
</dbReference>
<dbReference type="SUPFAM" id="SSF50370">
    <property type="entry name" value="Ricin B-like lectins"/>
    <property type="match status" value="1"/>
</dbReference>
<comment type="similarity">
    <text evidence="1 8 9">Belongs to the glycosyl hydrolase 9 (cellulase E) family.</text>
</comment>
<dbReference type="Gene3D" id="2.60.40.710">
    <property type="entry name" value="Endoglucanase-like"/>
    <property type="match status" value="1"/>
</dbReference>
<keyword evidence="5 8" id="KW-0119">Carbohydrate metabolism</keyword>
<dbReference type="InterPro" id="IPR012341">
    <property type="entry name" value="6hp_glycosidase-like_sf"/>
</dbReference>
<dbReference type="Gene3D" id="2.80.10.50">
    <property type="match status" value="3"/>
</dbReference>
<dbReference type="SUPFAM" id="SSF48208">
    <property type="entry name" value="Six-hairpin glycosidases"/>
    <property type="match status" value="1"/>
</dbReference>
<dbReference type="Pfam" id="PF00942">
    <property type="entry name" value="CBM_3"/>
    <property type="match status" value="1"/>
</dbReference>
<dbReference type="SUPFAM" id="SSF49384">
    <property type="entry name" value="Carbohydrate-binding domain"/>
    <property type="match status" value="1"/>
</dbReference>
<dbReference type="Pfam" id="PF02927">
    <property type="entry name" value="CelD_N"/>
    <property type="match status" value="1"/>
</dbReference>
<evidence type="ECO:0000259" key="11">
    <source>
        <dbReference type="PROSITE" id="PS51172"/>
    </source>
</evidence>
<comment type="caution">
    <text evidence="12">The sequence shown here is derived from an EMBL/GenBank/DDBJ whole genome shotgun (WGS) entry which is preliminary data.</text>
</comment>
<dbReference type="Proteomes" id="UP001596105">
    <property type="component" value="Unassembled WGS sequence"/>
</dbReference>
<evidence type="ECO:0000256" key="4">
    <source>
        <dbReference type="ARBA" id="ARBA00023001"/>
    </source>
</evidence>
<evidence type="ECO:0000256" key="5">
    <source>
        <dbReference type="ARBA" id="ARBA00023277"/>
    </source>
</evidence>
<keyword evidence="6 8" id="KW-0326">Glycosidase</keyword>
<reference evidence="13" key="1">
    <citation type="journal article" date="2019" name="Int. J. Syst. Evol. Microbiol.">
        <title>The Global Catalogue of Microorganisms (GCM) 10K type strain sequencing project: providing services to taxonomists for standard genome sequencing and annotation.</title>
        <authorList>
            <consortium name="The Broad Institute Genomics Platform"/>
            <consortium name="The Broad Institute Genome Sequencing Center for Infectious Disease"/>
            <person name="Wu L."/>
            <person name="Ma J."/>
        </authorList>
    </citation>
    <scope>NUCLEOTIDE SEQUENCE [LARGE SCALE GENOMIC DNA]</scope>
    <source>
        <strain evidence="13">CCUG 57113</strain>
    </source>
</reference>
<dbReference type="InterPro" id="IPR036116">
    <property type="entry name" value="FN3_sf"/>
</dbReference>
<dbReference type="SUPFAM" id="SSF81296">
    <property type="entry name" value="E set domains"/>
    <property type="match status" value="2"/>
</dbReference>
<dbReference type="SUPFAM" id="SSF49785">
    <property type="entry name" value="Galactose-binding domain-like"/>
    <property type="match status" value="1"/>
</dbReference>
<evidence type="ECO:0000256" key="2">
    <source>
        <dbReference type="ARBA" id="ARBA00022729"/>
    </source>
</evidence>
<keyword evidence="4 9" id="KW-0136">Cellulose degradation</keyword>
<evidence type="ECO:0000256" key="1">
    <source>
        <dbReference type="ARBA" id="ARBA00007072"/>
    </source>
</evidence>
<dbReference type="PROSITE" id="PS50231">
    <property type="entry name" value="RICIN_B_LECTIN"/>
    <property type="match status" value="1"/>
</dbReference>
<dbReference type="PROSITE" id="PS50853">
    <property type="entry name" value="FN3"/>
    <property type="match status" value="1"/>
</dbReference>
<evidence type="ECO:0000313" key="12">
    <source>
        <dbReference type="EMBL" id="MFC5470439.1"/>
    </source>
</evidence>
<dbReference type="GO" id="GO:0016787">
    <property type="term" value="F:hydrolase activity"/>
    <property type="evidence" value="ECO:0007669"/>
    <property type="project" value="UniProtKB-KW"/>
</dbReference>
<dbReference type="Gene3D" id="2.60.40.10">
    <property type="entry name" value="Immunoglobulins"/>
    <property type="match status" value="3"/>
</dbReference>
<dbReference type="InterPro" id="IPR014756">
    <property type="entry name" value="Ig_E-set"/>
</dbReference>
<dbReference type="InterPro" id="IPR008928">
    <property type="entry name" value="6-hairpin_glycosidase_sf"/>
</dbReference>
<evidence type="ECO:0000256" key="9">
    <source>
        <dbReference type="RuleBase" id="RU361166"/>
    </source>
</evidence>
<dbReference type="InterPro" id="IPR001956">
    <property type="entry name" value="CBM3"/>
</dbReference>
<dbReference type="SUPFAM" id="SSF49265">
    <property type="entry name" value="Fibronectin type III"/>
    <property type="match status" value="1"/>
</dbReference>
<sequence>MDYQIFSTISDGWAGDSGFGLETVNSKLPVDSTVTYNGLPSLRINTANPTSPSWLNALITVAGWKAYNFDPYLANGFLEFNIKGDAGGETFLLGFKDRVFERAAGNEITTTVNLNSYVNVTTSWQHVKIPLKDVIQTSQGIDPSSIDSLSIKNNGFQPFKVWLNDIRVTSPDKERVYAPIKVNQLGYPTNGAKQALVTGFEDVLTVDAGTPFTVVNATTNATAYSGTLVLTDNYDDVDSGERIFTADFTSFTTPGQYYVAVQGLQNSPKFTIGSAAALYAPFLNDVTKYFYYQRTGMPITSPYVTNYTRPDFTPDTAVPLMSNNSIIKDVSKGWYDAGDKGKYVNAGAKALSDLLWAYEVMPEKFTDNQFNIPESGNGIPDILDEARWELQWMLKMQDAATGGFYARVTFQDDDNMVEREVIDQDTVSSRTNIKTTADTATAAGVLAHAYLIYQSIDPTFAQQCLNAAVAAWGYLEAHPENIRTPNTGRWPYDTEDDSSNRLWAAGSLYRSTGVAKYNTYFLANYANMAKYFEDPLDFASGWAITWNTGFFSYLKAANPDAGVVSWYATKFQQWFNDKVTRSNASPWNSVVKDGNYYWGITMQIVDTPMEMIIGSKLLGTFASNKAAIDELTYSQLDWILGQNPVGTSFVSGYGDNAVKYPFSIIFRTDNLPGVPKGYLVGGPNRYSNDIAVGNQISRFAAKNYHDNFQEWTTNEHTIYWNSGLVFVAAYSTGSSNNSTISPTTAAFDKNTSMQADIPVTLTLNGNTFTDIKNGTASLVAGTDYTVSGNMITLRKSYLAQQPVGTTNLTFLFSAGASSALSIAVSDSTGNTTIDTSAYYKIASRNSGKLLSVSQGSTADGADVVQWTDNEGLDQQWQFVASSSGYYKLVNRKSGKALDVLGASTQNGGDVIQSNDNGGLSQQWQPVAADTYFKFVNGNSGKVLDVSGASVSDGGNVIQWPDTGGTNQQWQLIKVTVQQQDTQAPSAPSNLSVTDHSSQSVSLQWGASTDNIGVTGYDIYNGSTMAGSTSGTTFTVTGLAAATSYTFTVKAKDAAGNVSATSNAVTVTTDSTNGGTSLVVQYRAADTNASDNQIKPLFNIKNNGTSAVNLSTLKLRYYFSKDGSASVNTWIDWAQIGGENIQRTVTDTYVELSFTSGAGSIAAGGQTGDIQLRMSNSDWSNFNESNDYSFDPTKTAYANWNHVTLYENGTLVWGIEP</sequence>
<dbReference type="InterPro" id="IPR035992">
    <property type="entry name" value="Ricin_B-like_lectins"/>
</dbReference>
<evidence type="ECO:0000256" key="7">
    <source>
        <dbReference type="ARBA" id="ARBA00023326"/>
    </source>
</evidence>
<feature type="domain" description="Fibronectin type-III" evidence="10">
    <location>
        <begin position="986"/>
        <end position="1071"/>
    </location>
</feature>
<protein>
    <recommendedName>
        <fullName evidence="9">Endoglucanase</fullName>
        <ecNumber evidence="9">3.2.1.4</ecNumber>
    </recommendedName>
</protein>
<keyword evidence="7 8" id="KW-0624">Polysaccharide degradation</keyword>
<dbReference type="InterPro" id="IPR013783">
    <property type="entry name" value="Ig-like_fold"/>
</dbReference>
<dbReference type="PROSITE" id="PS00698">
    <property type="entry name" value="GH9_3"/>
    <property type="match status" value="1"/>
</dbReference>
<comment type="catalytic activity">
    <reaction evidence="9">
        <text>Endohydrolysis of (1-&gt;4)-beta-D-glucosidic linkages in cellulose, lichenin and cereal beta-D-glucans.</text>
        <dbReference type="EC" id="3.2.1.4"/>
    </reaction>
</comment>
<keyword evidence="13" id="KW-1185">Reference proteome</keyword>
<dbReference type="Gene3D" id="2.60.120.430">
    <property type="entry name" value="Galactose-binding lectin"/>
    <property type="match status" value="1"/>
</dbReference>
<keyword evidence="2" id="KW-0732">Signal</keyword>
<dbReference type="Pfam" id="PF21582">
    <property type="entry name" value="CBM30"/>
    <property type="match status" value="1"/>
</dbReference>
<dbReference type="EC" id="3.2.1.4" evidence="9"/>
<dbReference type="PANTHER" id="PTHR22298">
    <property type="entry name" value="ENDO-1,4-BETA-GLUCANASE"/>
    <property type="match status" value="1"/>
</dbReference>
<dbReference type="RefSeq" id="WP_209751464.1">
    <property type="nucleotide sequence ID" value="NZ_JBHSMH010000063.1"/>
</dbReference>
<dbReference type="InterPro" id="IPR033126">
    <property type="entry name" value="Glyco_hydro_9_Asp/Glu_AS"/>
</dbReference>
<evidence type="ECO:0000256" key="6">
    <source>
        <dbReference type="ARBA" id="ARBA00023295"/>
    </source>
</evidence>
<dbReference type="Pfam" id="PF00759">
    <property type="entry name" value="Glyco_hydro_9"/>
    <property type="match status" value="1"/>
</dbReference>
<dbReference type="Gene3D" id="1.50.10.10">
    <property type="match status" value="1"/>
</dbReference>
<dbReference type="EMBL" id="JBHSMH010000063">
    <property type="protein sequence ID" value="MFC5470439.1"/>
    <property type="molecule type" value="Genomic_DNA"/>
</dbReference>
<dbReference type="PROSITE" id="PS51172">
    <property type="entry name" value="CBM3"/>
    <property type="match status" value="1"/>
</dbReference>
<dbReference type="InterPro" id="IPR001701">
    <property type="entry name" value="Glyco_hydro_9"/>
</dbReference>
<evidence type="ECO:0000313" key="13">
    <source>
        <dbReference type="Proteomes" id="UP001596105"/>
    </source>
</evidence>